<dbReference type="AlphaFoldDB" id="A0AAV4UDA7"/>
<name>A0AAV4UDA7_CAEEX</name>
<comment type="caution">
    <text evidence="1">The sequence shown here is derived from an EMBL/GenBank/DDBJ whole genome shotgun (WGS) entry which is preliminary data.</text>
</comment>
<reference evidence="1 2" key="1">
    <citation type="submission" date="2021-06" db="EMBL/GenBank/DDBJ databases">
        <title>Caerostris extrusa draft genome.</title>
        <authorList>
            <person name="Kono N."/>
            <person name="Arakawa K."/>
        </authorList>
    </citation>
    <scope>NUCLEOTIDE SEQUENCE [LARGE SCALE GENOMIC DNA]</scope>
</reference>
<evidence type="ECO:0000313" key="2">
    <source>
        <dbReference type="Proteomes" id="UP001054945"/>
    </source>
</evidence>
<evidence type="ECO:0000313" key="1">
    <source>
        <dbReference type="EMBL" id="GIY55753.1"/>
    </source>
</evidence>
<gene>
    <name evidence="1" type="ORF">CEXT_355211</name>
</gene>
<proteinExistence type="predicted"/>
<accession>A0AAV4UDA7</accession>
<organism evidence="1 2">
    <name type="scientific">Caerostris extrusa</name>
    <name type="common">Bark spider</name>
    <name type="synonym">Caerostris bankana</name>
    <dbReference type="NCBI Taxonomy" id="172846"/>
    <lineage>
        <taxon>Eukaryota</taxon>
        <taxon>Metazoa</taxon>
        <taxon>Ecdysozoa</taxon>
        <taxon>Arthropoda</taxon>
        <taxon>Chelicerata</taxon>
        <taxon>Arachnida</taxon>
        <taxon>Araneae</taxon>
        <taxon>Araneomorphae</taxon>
        <taxon>Entelegynae</taxon>
        <taxon>Araneoidea</taxon>
        <taxon>Araneidae</taxon>
        <taxon>Caerostris</taxon>
    </lineage>
</organism>
<protein>
    <submittedName>
        <fullName evidence="1">Uncharacterized protein</fullName>
    </submittedName>
</protein>
<dbReference type="Proteomes" id="UP001054945">
    <property type="component" value="Unassembled WGS sequence"/>
</dbReference>
<dbReference type="EMBL" id="BPLR01012670">
    <property type="protein sequence ID" value="GIY55753.1"/>
    <property type="molecule type" value="Genomic_DNA"/>
</dbReference>
<sequence length="93" mass="10617">MFQLPFKVSCGFSNKRTADNFCTNVCNYLNPMFDPQCSTTFVQHVYSIYKGLIFLMRTPEGTHLRESDDDFIAKLPVVAAAVRETPGVYERVQ</sequence>
<keyword evidence="2" id="KW-1185">Reference proteome</keyword>